<dbReference type="GO" id="GO:0005044">
    <property type="term" value="F:scavenger receptor activity"/>
    <property type="evidence" value="ECO:0007669"/>
    <property type="project" value="InterPro"/>
</dbReference>
<keyword evidence="10" id="KW-1185">Reference proteome</keyword>
<keyword evidence="3 8" id="KW-0812">Transmembrane</keyword>
<dbReference type="InterPro" id="IPR005429">
    <property type="entry name" value="LimpII"/>
</dbReference>
<dbReference type="GO" id="GO:0005764">
    <property type="term" value="C:lysosome"/>
    <property type="evidence" value="ECO:0007669"/>
    <property type="project" value="InterPro"/>
</dbReference>
<dbReference type="PRINTS" id="PR01611">
    <property type="entry name" value="LIMPII"/>
</dbReference>
<keyword evidence="5 8" id="KW-0472">Membrane</keyword>
<name>A0AAV4AP74_9GAST</name>
<evidence type="ECO:0000256" key="8">
    <source>
        <dbReference type="SAM" id="Phobius"/>
    </source>
</evidence>
<dbReference type="Pfam" id="PF01130">
    <property type="entry name" value="CD36"/>
    <property type="match status" value="1"/>
</dbReference>
<comment type="similarity">
    <text evidence="2">Belongs to the CD36 family.</text>
</comment>
<keyword evidence="4 8" id="KW-1133">Transmembrane helix</keyword>
<evidence type="ECO:0000256" key="1">
    <source>
        <dbReference type="ARBA" id="ARBA00004370"/>
    </source>
</evidence>
<comment type="subcellular location">
    <subcellularLocation>
        <location evidence="1">Membrane</location>
    </subcellularLocation>
</comment>
<evidence type="ECO:0000256" key="2">
    <source>
        <dbReference type="ARBA" id="ARBA00010532"/>
    </source>
</evidence>
<keyword evidence="9" id="KW-0675">Receptor</keyword>
<proteinExistence type="inferred from homology"/>
<dbReference type="InterPro" id="IPR002159">
    <property type="entry name" value="CD36_fam"/>
</dbReference>
<gene>
    <name evidence="9" type="ORF">PoB_003566000</name>
</gene>
<evidence type="ECO:0000256" key="5">
    <source>
        <dbReference type="ARBA" id="ARBA00023136"/>
    </source>
</evidence>
<dbReference type="GO" id="GO:0016020">
    <property type="term" value="C:membrane"/>
    <property type="evidence" value="ECO:0007669"/>
    <property type="project" value="UniProtKB-SubCell"/>
</dbReference>
<evidence type="ECO:0000313" key="10">
    <source>
        <dbReference type="Proteomes" id="UP000735302"/>
    </source>
</evidence>
<evidence type="ECO:0000313" key="9">
    <source>
        <dbReference type="EMBL" id="GFO09155.1"/>
    </source>
</evidence>
<dbReference type="PANTHER" id="PTHR11923:SF51">
    <property type="entry name" value="LYSOSOME MEMBRANE PROTEIN 2"/>
    <property type="match status" value="1"/>
</dbReference>
<feature type="transmembrane region" description="Helical" evidence="8">
    <location>
        <begin position="7"/>
        <end position="30"/>
    </location>
</feature>
<evidence type="ECO:0000256" key="6">
    <source>
        <dbReference type="ARBA" id="ARBA00023180"/>
    </source>
</evidence>
<reference evidence="9 10" key="1">
    <citation type="journal article" date="2021" name="Elife">
        <title>Chloroplast acquisition without the gene transfer in kleptoplastic sea slugs, Plakobranchus ocellatus.</title>
        <authorList>
            <person name="Maeda T."/>
            <person name="Takahashi S."/>
            <person name="Yoshida T."/>
            <person name="Shimamura S."/>
            <person name="Takaki Y."/>
            <person name="Nagai Y."/>
            <person name="Toyoda A."/>
            <person name="Suzuki Y."/>
            <person name="Arimoto A."/>
            <person name="Ishii H."/>
            <person name="Satoh N."/>
            <person name="Nishiyama T."/>
            <person name="Hasebe M."/>
            <person name="Maruyama T."/>
            <person name="Minagawa J."/>
            <person name="Obokata J."/>
            <person name="Shigenobu S."/>
        </authorList>
    </citation>
    <scope>NUCLEOTIDE SEQUENCE [LARGE SCALE GENOMIC DNA]</scope>
</reference>
<dbReference type="AlphaFoldDB" id="A0AAV4AP74"/>
<evidence type="ECO:0000256" key="3">
    <source>
        <dbReference type="ARBA" id="ARBA00022692"/>
    </source>
</evidence>
<protein>
    <submittedName>
        <fullName evidence="9">Scavenger receptor class b, member 2</fullName>
    </submittedName>
</protein>
<comment type="caution">
    <text evidence="9">The sequence shown here is derived from an EMBL/GenBank/DDBJ whole genome shotgun (WGS) entry which is preliminary data.</text>
</comment>
<evidence type="ECO:0000256" key="4">
    <source>
        <dbReference type="ARBA" id="ARBA00022989"/>
    </source>
</evidence>
<evidence type="ECO:0000256" key="7">
    <source>
        <dbReference type="SAM" id="MobiDB-lite"/>
    </source>
</evidence>
<feature type="transmembrane region" description="Helical" evidence="8">
    <location>
        <begin position="451"/>
        <end position="473"/>
    </location>
</feature>
<feature type="region of interest" description="Disordered" evidence="7">
    <location>
        <begin position="479"/>
        <end position="505"/>
    </location>
</feature>
<accession>A0AAV4AP74</accession>
<dbReference type="EMBL" id="BLXT01004061">
    <property type="protein sequence ID" value="GFO09155.1"/>
    <property type="molecule type" value="Genomic_DNA"/>
</dbReference>
<dbReference type="Proteomes" id="UP000735302">
    <property type="component" value="Unassembled WGS sequence"/>
</dbReference>
<sequence>MVARKSIVLCVVGFFGVAFLCVGCGFIKIFDDMIHKQVKENIPLKRGSESFKHWQKTTTPIYFQIFVFDMTNPKEVLKGQKPVVNQKGPYTYRERREKKDIKFYDNGTVSYREDQWFEFDREMSVGPEEDTFTNVNILMVTIMNLLRNEFMILKMALDVMFDVVKESLFQKLSIHDILWGYEDNLLKEAKKIAAAFNRSLPISDKFGLFFQKNGTDDGVYLINDGNKSIDHFGEIQFWNGMRKLNYWNSEIANAINGSDGTIYPPWTEKSETKYLFSSDLCRSLGLTYSDEVTVKGIPLYKFVAPDIMFGNVSTNPYNAGFCTPPGNCLPAGLLNVSACRSGSPIVMSMPNFLGCDESVQNYVEGIRPIREDHESHIDVEPITGVVMRAAKRLQINVHLEKIDGFKSTKNLKPFYMPVLWLNESAVIGGDDAHKFKSDVLDMLKITDAIKYGLIALGGFLMLCVIGVLIVASLKSKGTTGSLRVNSEDEDPLLSPNGYGPAPIST</sequence>
<dbReference type="PANTHER" id="PTHR11923">
    <property type="entry name" value="SCAVENGER RECEPTOR CLASS B TYPE-1 SR-B1"/>
    <property type="match status" value="1"/>
</dbReference>
<keyword evidence="6" id="KW-0325">Glycoprotein</keyword>
<organism evidence="9 10">
    <name type="scientific">Plakobranchus ocellatus</name>
    <dbReference type="NCBI Taxonomy" id="259542"/>
    <lineage>
        <taxon>Eukaryota</taxon>
        <taxon>Metazoa</taxon>
        <taxon>Spiralia</taxon>
        <taxon>Lophotrochozoa</taxon>
        <taxon>Mollusca</taxon>
        <taxon>Gastropoda</taxon>
        <taxon>Heterobranchia</taxon>
        <taxon>Euthyneura</taxon>
        <taxon>Panpulmonata</taxon>
        <taxon>Sacoglossa</taxon>
        <taxon>Placobranchoidea</taxon>
        <taxon>Plakobranchidae</taxon>
        <taxon>Plakobranchus</taxon>
    </lineage>
</organism>
<dbReference type="PRINTS" id="PR01609">
    <property type="entry name" value="CD36FAMILY"/>
</dbReference>